<proteinExistence type="predicted"/>
<keyword evidence="1" id="KW-0472">Membrane</keyword>
<feature type="transmembrane region" description="Helical" evidence="1">
    <location>
        <begin position="28"/>
        <end position="45"/>
    </location>
</feature>
<dbReference type="AlphaFoldDB" id="A0A545AH63"/>
<organism evidence="2 3">
    <name type="scientific">Cryptosporangium phraense</name>
    <dbReference type="NCBI Taxonomy" id="2593070"/>
    <lineage>
        <taxon>Bacteria</taxon>
        <taxon>Bacillati</taxon>
        <taxon>Actinomycetota</taxon>
        <taxon>Actinomycetes</taxon>
        <taxon>Cryptosporangiales</taxon>
        <taxon>Cryptosporangiaceae</taxon>
        <taxon>Cryptosporangium</taxon>
    </lineage>
</organism>
<name>A0A545AH63_9ACTN</name>
<protein>
    <submittedName>
        <fullName evidence="2">Uncharacterized protein</fullName>
    </submittedName>
</protein>
<keyword evidence="1" id="KW-0812">Transmembrane</keyword>
<feature type="transmembrane region" description="Helical" evidence="1">
    <location>
        <begin position="57"/>
        <end position="75"/>
    </location>
</feature>
<dbReference type="InParanoid" id="A0A545AH63"/>
<evidence type="ECO:0000313" key="3">
    <source>
        <dbReference type="Proteomes" id="UP000317982"/>
    </source>
</evidence>
<feature type="transmembrane region" description="Helical" evidence="1">
    <location>
        <begin position="135"/>
        <end position="156"/>
    </location>
</feature>
<comment type="caution">
    <text evidence="2">The sequence shown here is derived from an EMBL/GenBank/DDBJ whole genome shotgun (WGS) entry which is preliminary data.</text>
</comment>
<evidence type="ECO:0000256" key="1">
    <source>
        <dbReference type="SAM" id="Phobius"/>
    </source>
</evidence>
<dbReference type="EMBL" id="VIRS01000036">
    <property type="protein sequence ID" value="TQS40662.1"/>
    <property type="molecule type" value="Genomic_DNA"/>
</dbReference>
<gene>
    <name evidence="2" type="ORF">FL583_33610</name>
</gene>
<keyword evidence="3" id="KW-1185">Reference proteome</keyword>
<dbReference type="Proteomes" id="UP000317982">
    <property type="component" value="Unassembled WGS sequence"/>
</dbReference>
<dbReference type="OrthoDB" id="3629853at2"/>
<accession>A0A545AH63</accession>
<feature type="transmembrane region" description="Helical" evidence="1">
    <location>
        <begin position="96"/>
        <end position="115"/>
    </location>
</feature>
<evidence type="ECO:0000313" key="2">
    <source>
        <dbReference type="EMBL" id="TQS40662.1"/>
    </source>
</evidence>
<sequence>MDDEQRTAAEALAAVQSHQDRARRAARLPWWFYAAAFVLIAAGVASNDFVSLSGAKVLAGVIVVVLAVVMIARYASGTALLSQLRGVQPRSYDARAVMVVVIAGAVGGWLAARFGSGAAERLADDLGLHRFPYTVDGVLAGAFIVGVLALAQLVGAPHRPAR</sequence>
<dbReference type="RefSeq" id="WP_142708923.1">
    <property type="nucleotide sequence ID" value="NZ_VIRS01000036.1"/>
</dbReference>
<reference evidence="2 3" key="1">
    <citation type="submission" date="2019-07" db="EMBL/GenBank/DDBJ databases">
        <title>Cryptosporangium phraense sp. nov., isolated from plant litter.</title>
        <authorList>
            <person name="Suriyachadkun C."/>
        </authorList>
    </citation>
    <scope>NUCLEOTIDE SEQUENCE [LARGE SCALE GENOMIC DNA]</scope>
    <source>
        <strain evidence="2 3">A-T 5661</strain>
    </source>
</reference>
<keyword evidence="1" id="KW-1133">Transmembrane helix</keyword>